<keyword evidence="1" id="KW-0223">Dioxygenase</keyword>
<dbReference type="EMBL" id="CDPU01000064">
    <property type="protein sequence ID" value="CEO56319.1"/>
    <property type="molecule type" value="Genomic_DNA"/>
</dbReference>
<dbReference type="InterPro" id="IPR013096">
    <property type="entry name" value="Cupin_2"/>
</dbReference>
<dbReference type="PANTHER" id="PTHR41517:SF1">
    <property type="entry name" value="CUPIN"/>
    <property type="match status" value="1"/>
</dbReference>
<dbReference type="SUPFAM" id="SSF51182">
    <property type="entry name" value="RmlC-like cupins"/>
    <property type="match status" value="1"/>
</dbReference>
<dbReference type="PANTHER" id="PTHR41517">
    <property type="entry name" value="1,2-DIOXYGENASE PROTEIN-RELATED"/>
    <property type="match status" value="1"/>
</dbReference>
<keyword evidence="2" id="KW-0560">Oxidoreductase</keyword>
<organism evidence="4">
    <name type="scientific">Bionectria ochroleuca</name>
    <name type="common">Gliocladium roseum</name>
    <dbReference type="NCBI Taxonomy" id="29856"/>
    <lineage>
        <taxon>Eukaryota</taxon>
        <taxon>Fungi</taxon>
        <taxon>Dikarya</taxon>
        <taxon>Ascomycota</taxon>
        <taxon>Pezizomycotina</taxon>
        <taxon>Sordariomycetes</taxon>
        <taxon>Hypocreomycetidae</taxon>
        <taxon>Hypocreales</taxon>
        <taxon>Bionectriaceae</taxon>
        <taxon>Clonostachys</taxon>
    </lineage>
</organism>
<proteinExistence type="predicted"/>
<protein>
    <recommendedName>
        <fullName evidence="3">Cupin type-2 domain-containing protein</fullName>
    </recommendedName>
</protein>
<reference evidence="4" key="1">
    <citation type="submission" date="2015-01" db="EMBL/GenBank/DDBJ databases">
        <authorList>
            <person name="Durling Mikael"/>
        </authorList>
    </citation>
    <scope>NUCLEOTIDE SEQUENCE</scope>
</reference>
<evidence type="ECO:0000313" key="4">
    <source>
        <dbReference type="EMBL" id="CEO56319.1"/>
    </source>
</evidence>
<name>A0A0B7KGU3_BIOOC</name>
<dbReference type="AlphaFoldDB" id="A0A0B7KGU3"/>
<dbReference type="Gene3D" id="2.60.120.10">
    <property type="entry name" value="Jelly Rolls"/>
    <property type="match status" value="1"/>
</dbReference>
<accession>A0A0B7KGU3</accession>
<feature type="domain" description="Cupin type-2" evidence="3">
    <location>
        <begin position="116"/>
        <end position="177"/>
    </location>
</feature>
<dbReference type="InterPro" id="IPR011051">
    <property type="entry name" value="RmlC_Cupin_sf"/>
</dbReference>
<evidence type="ECO:0000259" key="3">
    <source>
        <dbReference type="Pfam" id="PF07883"/>
    </source>
</evidence>
<dbReference type="CDD" id="cd02216">
    <property type="entry name" value="cupin_GDO-like_N"/>
    <property type="match status" value="1"/>
</dbReference>
<dbReference type="InterPro" id="IPR014710">
    <property type="entry name" value="RmlC-like_jellyroll"/>
</dbReference>
<evidence type="ECO:0000256" key="1">
    <source>
        <dbReference type="ARBA" id="ARBA00022964"/>
    </source>
</evidence>
<gene>
    <name evidence="4" type="ORF">BN869_000012377_1</name>
</gene>
<dbReference type="InterPro" id="IPR047183">
    <property type="entry name" value="GDO-like"/>
</dbReference>
<dbReference type="Pfam" id="PF07883">
    <property type="entry name" value="Cupin_2"/>
    <property type="match status" value="1"/>
</dbReference>
<evidence type="ECO:0000256" key="2">
    <source>
        <dbReference type="ARBA" id="ARBA00023002"/>
    </source>
</evidence>
<dbReference type="CDD" id="cd06992">
    <property type="entry name" value="cupin_GDO-like_C"/>
    <property type="match status" value="1"/>
</dbReference>
<sequence>MATQTISARIQNGNSLPENIAAKGDNGSHKFETGEALVEALTDVNVLPLWAQMARLNPALPNPTTKPFIWEYEKIRPYLVSAGELIKEEQAERRVLMLVNPERTAPYTTDTLYAGLQLVMPRETAPAHRHSAFAVRFIIEGQGGFTAVHGRRVEMRPRDVLVTPTWNWHDHGKKGAEEKGGDDSPVIWLDGLDLPEFIHFPVHFNEHYSASRYPAENVDNSPIVFPWDKMQKKLDSQTSVWAKARYLKSNGSELSKTIGACAERIEAKSESPSIRETSSAVYHVIEGSGYSQIGDKKIHWKAGDTFCIPAWYRYQHFAGNEKAYLYRFDDHPMLKALGFYRYEGQDSESLVSE</sequence>
<dbReference type="GO" id="GO:0051213">
    <property type="term" value="F:dioxygenase activity"/>
    <property type="evidence" value="ECO:0007669"/>
    <property type="project" value="UniProtKB-KW"/>
</dbReference>